<evidence type="ECO:0000313" key="3">
    <source>
        <dbReference type="Proteomes" id="UP000025756"/>
    </source>
</evidence>
<gene>
    <name evidence="2" type="ORF">L490_0347</name>
</gene>
<evidence type="ECO:0000256" key="1">
    <source>
        <dbReference type="SAM" id="MobiDB-lite"/>
    </source>
</evidence>
<comment type="caution">
    <text evidence="2">The sequence shown here is derived from an EMBL/GenBank/DDBJ whole genome shotgun (WGS) entry which is preliminary data.</text>
</comment>
<organism evidence="2 3">
    <name type="scientific">Bordetella bronchiseptica 00-P-2796</name>
    <dbReference type="NCBI Taxonomy" id="1331199"/>
    <lineage>
        <taxon>Bacteria</taxon>
        <taxon>Pseudomonadati</taxon>
        <taxon>Pseudomonadota</taxon>
        <taxon>Betaproteobacteria</taxon>
        <taxon>Burkholderiales</taxon>
        <taxon>Alcaligenaceae</taxon>
        <taxon>Bordetella</taxon>
    </lineage>
</organism>
<sequence>MIAAIAAGGNIRSQTDGKLPGRYWQRGFGGMRSRRLSTYRRQTR</sequence>
<evidence type="ECO:0000313" key="2">
    <source>
        <dbReference type="EMBL" id="KCV30696.1"/>
    </source>
</evidence>
<feature type="region of interest" description="Disordered" evidence="1">
    <location>
        <begin position="1"/>
        <end position="24"/>
    </location>
</feature>
<reference evidence="2 3" key="1">
    <citation type="submission" date="2014-03" db="EMBL/GenBank/DDBJ databases">
        <title>Genome sequence of Bordetella bronchiseptica.</title>
        <authorList>
            <person name="Harvill E."/>
            <person name="Goodfield L.L."/>
            <person name="Ivanov Y.V."/>
            <person name="Meyer J.A."/>
            <person name="Muse S.J."/>
            <person name="Jacobs N."/>
            <person name="Bendor L."/>
            <person name="Smallridge W.E."/>
            <person name="Brinkac L.M."/>
            <person name="Sanka R."/>
            <person name="Kim M."/>
            <person name="Losada L."/>
        </authorList>
    </citation>
    <scope>NUCLEOTIDE SEQUENCE [LARGE SCALE GENOMIC DNA]</scope>
    <source>
        <strain evidence="2 3">00-P-2796</strain>
    </source>
</reference>
<dbReference type="Proteomes" id="UP000025756">
    <property type="component" value="Unassembled WGS sequence"/>
</dbReference>
<name>A0ABR4R8K7_BORBO</name>
<dbReference type="EMBL" id="JGWH01000175">
    <property type="protein sequence ID" value="KCV30696.1"/>
    <property type="molecule type" value="Genomic_DNA"/>
</dbReference>
<protein>
    <submittedName>
        <fullName evidence="2">Uncharacterized protein</fullName>
    </submittedName>
</protein>
<accession>A0ABR4R8K7</accession>
<proteinExistence type="predicted"/>
<keyword evidence="3" id="KW-1185">Reference proteome</keyword>